<reference evidence="1 2" key="1">
    <citation type="submission" date="2018-05" db="EMBL/GenBank/DDBJ databases">
        <title>Reference genomes for bee gut microbiota database.</title>
        <authorList>
            <person name="Ellegaard K.M."/>
        </authorList>
    </citation>
    <scope>NUCLEOTIDE SEQUENCE [LARGE SCALE GENOMIC DNA]</scope>
    <source>
        <strain evidence="1 2">ESL0177</strain>
    </source>
</reference>
<proteinExistence type="predicted"/>
<gene>
    <name evidence="1" type="ORF">DKK79_08395</name>
</gene>
<sequence length="62" mass="7219">MARKYQISAEVKKGFQEWGTVLLNRDSRMTERELIKQMATVKGVFGNSKIDVQVRNFKCVRV</sequence>
<dbReference type="EMBL" id="QGLP01000005">
    <property type="protein sequence ID" value="PXZ04368.1"/>
    <property type="molecule type" value="Genomic_DNA"/>
</dbReference>
<organism evidence="1 2">
    <name type="scientific">Gilliamella apicola</name>
    <dbReference type="NCBI Taxonomy" id="1196095"/>
    <lineage>
        <taxon>Bacteria</taxon>
        <taxon>Pseudomonadati</taxon>
        <taxon>Pseudomonadota</taxon>
        <taxon>Gammaproteobacteria</taxon>
        <taxon>Orbales</taxon>
        <taxon>Orbaceae</taxon>
        <taxon>Gilliamella</taxon>
    </lineage>
</organism>
<accession>A0A2V4EIF7</accession>
<dbReference type="AlphaFoldDB" id="A0A2V4EIF7"/>
<dbReference type="Proteomes" id="UP000247483">
    <property type="component" value="Unassembled WGS sequence"/>
</dbReference>
<name>A0A2V4EIF7_9GAMM</name>
<evidence type="ECO:0000313" key="2">
    <source>
        <dbReference type="Proteomes" id="UP000247483"/>
    </source>
</evidence>
<evidence type="ECO:0000313" key="1">
    <source>
        <dbReference type="EMBL" id="PXZ04368.1"/>
    </source>
</evidence>
<comment type="caution">
    <text evidence="1">The sequence shown here is derived from an EMBL/GenBank/DDBJ whole genome shotgun (WGS) entry which is preliminary data.</text>
</comment>
<protein>
    <submittedName>
        <fullName evidence="1">Uncharacterized protein</fullName>
    </submittedName>
</protein>